<dbReference type="EMBL" id="AZIM01031001">
    <property type="protein sequence ID" value="ETE56264.1"/>
    <property type="molecule type" value="Genomic_DNA"/>
</dbReference>
<name>V8N1W3_OPHHA</name>
<dbReference type="Gene3D" id="4.10.270.10">
    <property type="entry name" value="Myosin, subunit A"/>
    <property type="match status" value="1"/>
</dbReference>
<accession>V8N1W3</accession>
<evidence type="ECO:0000313" key="1">
    <source>
        <dbReference type="EMBL" id="ETE56264.1"/>
    </source>
</evidence>
<reference evidence="1 2" key="1">
    <citation type="journal article" date="2013" name="Proc. Natl. Acad. Sci. U.S.A.">
        <title>The king cobra genome reveals dynamic gene evolution and adaptation in the snake venom system.</title>
        <authorList>
            <person name="Vonk F.J."/>
            <person name="Casewell N.R."/>
            <person name="Henkel C.V."/>
            <person name="Heimberg A.M."/>
            <person name="Jansen H.J."/>
            <person name="McCleary R.J."/>
            <person name="Kerkkamp H.M."/>
            <person name="Vos R.A."/>
            <person name="Guerreiro I."/>
            <person name="Calvete J.J."/>
            <person name="Wuster W."/>
            <person name="Woods A.E."/>
            <person name="Logan J.M."/>
            <person name="Harrison R.A."/>
            <person name="Castoe T.A."/>
            <person name="de Koning A.P."/>
            <person name="Pollock D.D."/>
            <person name="Yandell M."/>
            <person name="Calderon D."/>
            <person name="Renjifo C."/>
            <person name="Currier R.B."/>
            <person name="Salgado D."/>
            <person name="Pla D."/>
            <person name="Sanz L."/>
            <person name="Hyder A.S."/>
            <person name="Ribeiro J.M."/>
            <person name="Arntzen J.W."/>
            <person name="van den Thillart G.E."/>
            <person name="Boetzer M."/>
            <person name="Pirovano W."/>
            <person name="Dirks R.P."/>
            <person name="Spaink H.P."/>
            <person name="Duboule D."/>
            <person name="McGlinn E."/>
            <person name="Kini R.M."/>
            <person name="Richardson M.K."/>
        </authorList>
    </citation>
    <scope>NUCLEOTIDE SEQUENCE</scope>
    <source>
        <tissue evidence="1">Blood</tissue>
    </source>
</reference>
<proteinExistence type="predicted"/>
<organism evidence="1 2">
    <name type="scientific">Ophiophagus hannah</name>
    <name type="common">King cobra</name>
    <name type="synonym">Naja hannah</name>
    <dbReference type="NCBI Taxonomy" id="8665"/>
    <lineage>
        <taxon>Eukaryota</taxon>
        <taxon>Metazoa</taxon>
        <taxon>Chordata</taxon>
        <taxon>Craniata</taxon>
        <taxon>Vertebrata</taxon>
        <taxon>Euteleostomi</taxon>
        <taxon>Lepidosauria</taxon>
        <taxon>Squamata</taxon>
        <taxon>Bifurcata</taxon>
        <taxon>Unidentata</taxon>
        <taxon>Episquamata</taxon>
        <taxon>Toxicofera</taxon>
        <taxon>Serpentes</taxon>
        <taxon>Colubroidea</taxon>
        <taxon>Elapidae</taxon>
        <taxon>Elapinae</taxon>
        <taxon>Ophiophagus</taxon>
    </lineage>
</organism>
<dbReference type="OrthoDB" id="312459at2759"/>
<protein>
    <submittedName>
        <fullName evidence="1">Uncharacterized protein</fullName>
    </submittedName>
</protein>
<comment type="caution">
    <text evidence="1">The sequence shown here is derived from an EMBL/GenBank/DDBJ whole genome shotgun (WGS) entry which is preliminary data.</text>
</comment>
<sequence length="33" mass="4058">MRDERLSRIITRIQAQSRGVLARIEFRKIMERK</sequence>
<dbReference type="Pfam" id="PF00612">
    <property type="entry name" value="IQ"/>
    <property type="match status" value="1"/>
</dbReference>
<gene>
    <name evidence="1" type="ORF">L345_18025</name>
</gene>
<keyword evidence="2" id="KW-1185">Reference proteome</keyword>
<evidence type="ECO:0000313" key="2">
    <source>
        <dbReference type="Proteomes" id="UP000018936"/>
    </source>
</evidence>
<dbReference type="PROSITE" id="PS50096">
    <property type="entry name" value="IQ"/>
    <property type="match status" value="1"/>
</dbReference>
<dbReference type="InterPro" id="IPR000048">
    <property type="entry name" value="IQ_motif_EF-hand-BS"/>
</dbReference>
<dbReference type="Proteomes" id="UP000018936">
    <property type="component" value="Unassembled WGS sequence"/>
</dbReference>
<dbReference type="AlphaFoldDB" id="V8N1W3"/>